<dbReference type="STRING" id="1774968.AUC68_05175"/>
<dbReference type="InterPro" id="IPR056082">
    <property type="entry name" value="BilB-like"/>
</dbReference>
<dbReference type="Proteomes" id="UP000094501">
    <property type="component" value="Unassembled WGS sequence"/>
</dbReference>
<accession>A0A1E3W0M7</accession>
<dbReference type="OrthoDB" id="3367557at2"/>
<sequence>MGNLVPPDRMLLEADLAAPEFRCGQIGGKWRHIATNWPHVLITVSAAVRPNAPDEYGFRFECSGYRQAPVTAQPWDLAADKPLPAPRWPTGRSIVPSVFRLNGRADNASICHAIACRLRGIRTGSTNTRTACGSPRAASSATWSKFMISSIKGIMRAFVAPDHRLSCPPSLWHRVLAELHRRGGRRHEAGAFLLGLERAGRREAVDVVFYDDLAPQAYASGVCILKADAFSKLWALCRTRKQMVVADIHTHPGPAFQSEADRTNPMIARAGHIAIIVPEFATAPIDDERLGIYEYQGGHRWLDKGHSTARRTLYRGFWS</sequence>
<gene>
    <name evidence="1" type="ORF">AUC68_05175</name>
</gene>
<dbReference type="AlphaFoldDB" id="A0A1E3W0M7"/>
<evidence type="ECO:0000313" key="2">
    <source>
        <dbReference type="Proteomes" id="UP000094501"/>
    </source>
</evidence>
<keyword evidence="2" id="KW-1185">Reference proteome</keyword>
<dbReference type="SUPFAM" id="SSF102712">
    <property type="entry name" value="JAB1/MPN domain"/>
    <property type="match status" value="1"/>
</dbReference>
<comment type="caution">
    <text evidence="1">The sequence shown here is derived from an EMBL/GenBank/DDBJ whole genome shotgun (WGS) entry which is preliminary data.</text>
</comment>
<evidence type="ECO:0000313" key="1">
    <source>
        <dbReference type="EMBL" id="ODR99364.1"/>
    </source>
</evidence>
<name>A0A1E3W0M7_9HYPH</name>
<dbReference type="EMBL" id="LPWG01000011">
    <property type="protein sequence ID" value="ODR99364.1"/>
    <property type="molecule type" value="Genomic_DNA"/>
</dbReference>
<dbReference type="Gene3D" id="3.40.140.10">
    <property type="entry name" value="Cytidine Deaminase, domain 2"/>
    <property type="match status" value="1"/>
</dbReference>
<reference evidence="1 2" key="1">
    <citation type="journal article" date="2016" name="Environ. Microbiol.">
        <title>New Methyloceanibacter diversity from North Sea sediments includes methanotroph containing solely the soluble methane monooxygenase.</title>
        <authorList>
            <person name="Vekeman B."/>
            <person name="Kerckhof F.M."/>
            <person name="Cremers G."/>
            <person name="de Vos P."/>
            <person name="Vandamme P."/>
            <person name="Boon N."/>
            <person name="Op den Camp H.J."/>
            <person name="Heylen K."/>
        </authorList>
    </citation>
    <scope>NUCLEOTIDE SEQUENCE [LARGE SCALE GENOMIC DNA]</scope>
    <source>
        <strain evidence="1 2">R-67174</strain>
    </source>
</reference>
<organism evidence="1 2">
    <name type="scientific">Methyloceanibacter methanicus</name>
    <dbReference type="NCBI Taxonomy" id="1774968"/>
    <lineage>
        <taxon>Bacteria</taxon>
        <taxon>Pseudomonadati</taxon>
        <taxon>Pseudomonadota</taxon>
        <taxon>Alphaproteobacteria</taxon>
        <taxon>Hyphomicrobiales</taxon>
        <taxon>Hyphomicrobiaceae</taxon>
        <taxon>Methyloceanibacter</taxon>
    </lineage>
</organism>
<dbReference type="Pfam" id="PF24702">
    <property type="entry name" value="DUF7665"/>
    <property type="match status" value="1"/>
</dbReference>
<evidence type="ECO:0008006" key="3">
    <source>
        <dbReference type="Google" id="ProtNLM"/>
    </source>
</evidence>
<protein>
    <recommendedName>
        <fullName evidence="3">JAB domain-containing protein</fullName>
    </recommendedName>
</protein>
<proteinExistence type="predicted"/>